<dbReference type="Pfam" id="PF02120">
    <property type="entry name" value="Flg_hook"/>
    <property type="match status" value="1"/>
</dbReference>
<sequence length="565" mass="60891">MESVNNAPSSQIATQAALGGALPKTGGVPGANAGQTGQAGEIKNLFKNQPAPAQNLDSEVADNAVKDLDKLVNKLLNELKSSPAQAKELAAQAKNLQLSPNLAKDMKSLAALAENEPDLKEFALKLKEFLKPVAELKNAPLNEQIKSSGIMLEANLKDALNGKFNLPGAINKLFGDIKNLSNQQLLEQIWTLAKDDSLSTKESFARLDQILQNAKTAAKDTLAGSPFKQLFEIADKLENAAKFMDKQANAMSGSGLSLNEKTLNNELNKISQLLANAGEKMQNLSSEKLSQNRGFALNFAELKSAIKQLSDEISALAGSQDKFNDFAQKIARDGAEGSEGATLQDKLQNAARKLNFALQIADKAGFEAKNNLDEVGKLIKQQNIARAELGAVTPKSAEETAKILQNDVKGTLLNMQSKSPDASPVKDAASKLLAQIEMHQLASAVAGGVQTYLPYVWEGVEGGNIRFKQGKKQKHYAQIDLNFQNFGQINIMVALSENKYIDLAIATQKEEFKELILSGAKELKRAIGEQGLIVSNFSLKTMPKLRLSGVYGGLDTLDMGFDKKA</sequence>
<evidence type="ECO:0000313" key="3">
    <source>
        <dbReference type="EMBL" id="QCD47177.1"/>
    </source>
</evidence>
<evidence type="ECO:0000259" key="2">
    <source>
        <dbReference type="Pfam" id="PF02120"/>
    </source>
</evidence>
<dbReference type="InterPro" id="IPR038610">
    <property type="entry name" value="FliK-like_C_sf"/>
</dbReference>
<dbReference type="RefSeq" id="WP_004319101.1">
    <property type="nucleotide sequence ID" value="NZ_CP012543.1"/>
</dbReference>
<name>A0A6G5QNJ5_CAMRE</name>
<proteinExistence type="predicted"/>
<keyword evidence="1" id="KW-0175">Coiled coil</keyword>
<dbReference type="Gene3D" id="3.30.750.140">
    <property type="match status" value="1"/>
</dbReference>
<dbReference type="EMBL" id="CP012543">
    <property type="protein sequence ID" value="QCD47177.1"/>
    <property type="molecule type" value="Genomic_DNA"/>
</dbReference>
<feature type="coiled-coil region" evidence="1">
    <location>
        <begin position="260"/>
        <end position="287"/>
    </location>
</feature>
<reference evidence="3 4" key="1">
    <citation type="submission" date="2016-07" db="EMBL/GenBank/DDBJ databases">
        <title>Comparative genomics of the Campylobacter concisus group.</title>
        <authorList>
            <person name="Miller W.G."/>
            <person name="Yee E."/>
            <person name="Chapman M.H."/>
            <person name="Huynh S."/>
            <person name="Bono J.L."/>
            <person name="On S.L.W."/>
            <person name="StLeger J."/>
            <person name="Foster G."/>
            <person name="Parker C.T."/>
        </authorList>
    </citation>
    <scope>NUCLEOTIDE SEQUENCE [LARGE SCALE GENOMIC DNA]</scope>
    <source>
        <strain evidence="3 4">ATCC 33238</strain>
    </source>
</reference>
<accession>A0A6G5QNJ5</accession>
<evidence type="ECO:0000256" key="1">
    <source>
        <dbReference type="SAM" id="Coils"/>
    </source>
</evidence>
<protein>
    <submittedName>
        <fullName evidence="3">Putative C-terminal FliK domain protein</fullName>
    </submittedName>
</protein>
<evidence type="ECO:0000313" key="4">
    <source>
        <dbReference type="Proteomes" id="UP000502377"/>
    </source>
</evidence>
<dbReference type="AlphaFoldDB" id="A0A6G5QNJ5"/>
<feature type="domain" description="Flagellar hook-length control protein-like C-terminal" evidence="2">
    <location>
        <begin position="469"/>
        <end position="541"/>
    </location>
</feature>
<dbReference type="Proteomes" id="UP000502377">
    <property type="component" value="Chromosome"/>
</dbReference>
<gene>
    <name evidence="3" type="ORF">CRECT_1541</name>
</gene>
<dbReference type="InterPro" id="IPR021136">
    <property type="entry name" value="Flagellar_hook_control-like_C"/>
</dbReference>
<dbReference type="KEGG" id="crx:CRECT_1541"/>
<organism evidence="3 4">
    <name type="scientific">Campylobacter rectus</name>
    <name type="common">Wolinella recta</name>
    <dbReference type="NCBI Taxonomy" id="203"/>
    <lineage>
        <taxon>Bacteria</taxon>
        <taxon>Pseudomonadati</taxon>
        <taxon>Campylobacterota</taxon>
        <taxon>Epsilonproteobacteria</taxon>
        <taxon>Campylobacterales</taxon>
        <taxon>Campylobacteraceae</taxon>
        <taxon>Campylobacter</taxon>
    </lineage>
</organism>